<feature type="signal peptide" evidence="1">
    <location>
        <begin position="1"/>
        <end position="17"/>
    </location>
</feature>
<reference evidence="3" key="1">
    <citation type="journal article" date="2020" name="mSystems">
        <title>Genome- and Community-Level Interaction Insights into Carbon Utilization and Element Cycling Functions of Hydrothermarchaeota in Hydrothermal Sediment.</title>
        <authorList>
            <person name="Zhou Z."/>
            <person name="Liu Y."/>
            <person name="Xu W."/>
            <person name="Pan J."/>
            <person name="Luo Z.H."/>
            <person name="Li M."/>
        </authorList>
    </citation>
    <scope>NUCLEOTIDE SEQUENCE</scope>
    <source>
        <strain evidence="3">SpSt-997</strain>
    </source>
</reference>
<dbReference type="Pfam" id="PF22807">
    <property type="entry name" value="TrAA12"/>
    <property type="match status" value="2"/>
</dbReference>
<dbReference type="SUPFAM" id="SSF50952">
    <property type="entry name" value="Soluble quinoprotein glucose dehydrogenase"/>
    <property type="match status" value="1"/>
</dbReference>
<dbReference type="PANTHER" id="PTHR19328">
    <property type="entry name" value="HEDGEHOG-INTERACTING PROTEIN"/>
    <property type="match status" value="1"/>
</dbReference>
<evidence type="ECO:0000259" key="2">
    <source>
        <dbReference type="Pfam" id="PF22807"/>
    </source>
</evidence>
<dbReference type="InterPro" id="IPR011041">
    <property type="entry name" value="Quinoprot_gluc/sorb_DH_b-prop"/>
</dbReference>
<dbReference type="PANTHER" id="PTHR19328:SF53">
    <property type="entry name" value="MEMBRANE PROTEIN"/>
    <property type="match status" value="1"/>
</dbReference>
<evidence type="ECO:0000313" key="3">
    <source>
        <dbReference type="EMBL" id="HGC41735.1"/>
    </source>
</evidence>
<proteinExistence type="predicted"/>
<feature type="domain" description="Pyrroloquinoline quinone-dependent pyranose dehydrogenase beta-propeller" evidence="2">
    <location>
        <begin position="71"/>
        <end position="278"/>
    </location>
</feature>
<dbReference type="InterPro" id="IPR054539">
    <property type="entry name" value="Beta-prop_PDH"/>
</dbReference>
<evidence type="ECO:0000256" key="1">
    <source>
        <dbReference type="SAM" id="SignalP"/>
    </source>
</evidence>
<dbReference type="AlphaFoldDB" id="A0A8J4H6K5"/>
<feature type="chain" id="PRO_5035317763" evidence="1">
    <location>
        <begin position="18"/>
        <end position="437"/>
    </location>
</feature>
<protein>
    <submittedName>
        <fullName evidence="3">Sorbosone dehydrogenase family protein</fullName>
    </submittedName>
</protein>
<name>A0A8J4H6K5_9PROT</name>
<dbReference type="EMBL" id="DTQM01000011">
    <property type="protein sequence ID" value="HGC41735.1"/>
    <property type="molecule type" value="Genomic_DNA"/>
</dbReference>
<gene>
    <name evidence="3" type="ORF">ENY07_00690</name>
</gene>
<accession>A0A8J4H6K5</accession>
<organism evidence="3">
    <name type="scientific">Acidicaldus sp</name>
    <dbReference type="NCBI Taxonomy" id="1872105"/>
    <lineage>
        <taxon>Bacteria</taxon>
        <taxon>Pseudomonadati</taxon>
        <taxon>Pseudomonadota</taxon>
        <taxon>Alphaproteobacteria</taxon>
        <taxon>Acetobacterales</taxon>
        <taxon>Acetobacteraceae</taxon>
        <taxon>Acidicaldus</taxon>
    </lineage>
</organism>
<sequence>MRWLLVVLLLTSFAAAAEELLGRAAFGGWQADKPGLVRRITVADLPPPGDQPARASNGPAIVPCPPGFAPRVPAGFRISRIAAGLKMPRVLRVAPDGDVFLAESGSGRILVLPSAGGAPSVFATGLDLPYGMAFYPPGPAPRFLYVGETGRIVRFPYQNGDRAAPGGPEVIIPDLPTGGHWTRDLAAAPDGALYYAIGSASNLASGMPAVPPDGIAAFEASHGRGAAWGAEENRAELRRFDADGRNVRPYATGLRNCSGLALDPAGAPWCVVNERDMLGDDLPPDYATRVVRGGFYGWPWFYSGAHPDPRLAGARPDLAPDVRVPDVLFQPHSAPLGIAFYEGKNFPPIYRGDAFVTFHGSWNRRLRTGYKMVRLLFHEGQPSGAYEDFVTGFVLDNDHVCGRPVGVAVAADGAVLMSEDANGTLWRISYAGEAGSR</sequence>
<feature type="domain" description="Pyrroloquinoline quinone-dependent pyranose dehydrogenase beta-propeller" evidence="2">
    <location>
        <begin position="323"/>
        <end position="429"/>
    </location>
</feature>
<dbReference type="InterPro" id="IPR011042">
    <property type="entry name" value="6-blade_b-propeller_TolB-like"/>
</dbReference>
<dbReference type="Gene3D" id="2.120.10.30">
    <property type="entry name" value="TolB, C-terminal domain"/>
    <property type="match status" value="1"/>
</dbReference>
<comment type="caution">
    <text evidence="3">The sequence shown here is derived from an EMBL/GenBank/DDBJ whole genome shotgun (WGS) entry which is preliminary data.</text>
</comment>
<keyword evidence="1" id="KW-0732">Signal</keyword>